<feature type="modified residue" description="N6-carboxylysine" evidence="3 5">
    <location>
        <position position="145"/>
    </location>
</feature>
<feature type="binding site" evidence="4">
    <location>
        <position position="24"/>
    </location>
    <ligand>
        <name>Zn(2+)</name>
        <dbReference type="ChEBI" id="CHEBI:29105"/>
        <label>1</label>
    </ligand>
</feature>
<dbReference type="RefSeq" id="WP_006336634.1">
    <property type="nucleotide sequence ID" value="NZ_BAHC01000171.1"/>
</dbReference>
<dbReference type="PROSITE" id="PS51347">
    <property type="entry name" value="PHOSPHOTRIESTERASE_2"/>
    <property type="match status" value="1"/>
</dbReference>
<dbReference type="PANTHER" id="PTHR10819">
    <property type="entry name" value="PHOSPHOTRIESTERASE-RELATED"/>
    <property type="match status" value="1"/>
</dbReference>
<keyword evidence="1 4" id="KW-0479">Metal-binding</keyword>
<feature type="binding site" evidence="4">
    <location>
        <position position="207"/>
    </location>
    <ligand>
        <name>Zn(2+)</name>
        <dbReference type="ChEBI" id="CHEBI:29105"/>
        <label>2</label>
    </ligand>
</feature>
<comment type="cofactor">
    <cofactor evidence="4">
        <name>a divalent metal cation</name>
        <dbReference type="ChEBI" id="CHEBI:60240"/>
    </cofactor>
    <text evidence="4">Binds 2 divalent metal cations per subunit.</text>
</comment>
<evidence type="ECO:0000256" key="1">
    <source>
        <dbReference type="ARBA" id="ARBA00022723"/>
    </source>
</evidence>
<dbReference type="PANTHER" id="PTHR10819:SF3">
    <property type="entry name" value="PHOSPHOTRIESTERASE-RELATED PROTEIN"/>
    <property type="match status" value="1"/>
</dbReference>
<dbReference type="SUPFAM" id="SSF51556">
    <property type="entry name" value="Metallo-dependent hydrolases"/>
    <property type="match status" value="1"/>
</dbReference>
<keyword evidence="7" id="KW-1185">Reference proteome</keyword>
<evidence type="ECO:0000313" key="6">
    <source>
        <dbReference type="EMBL" id="GAB92332.1"/>
    </source>
</evidence>
<dbReference type="GO" id="GO:0008270">
    <property type="term" value="F:zinc ion binding"/>
    <property type="evidence" value="ECO:0007669"/>
    <property type="project" value="InterPro"/>
</dbReference>
<dbReference type="InterPro" id="IPR017947">
    <property type="entry name" value="AryldialkylPase_Zn-BS"/>
</dbReference>
<name>K6WJM2_9ACTN</name>
<evidence type="ECO:0000256" key="3">
    <source>
        <dbReference type="PIRSR" id="PIRSR601559-50"/>
    </source>
</evidence>
<protein>
    <submittedName>
        <fullName evidence="6">N-acylhomoserine lactonase</fullName>
    </submittedName>
</protein>
<sequence length="326" mass="35711">MSTVETVRGPVALDHLGPTLIHEHLISISTEFEKFYPELCWSLPRAEVVNTVTAAVQAVRDRGITTILDCTAYFHGRDMDFVQEVNELVDINLIVSSGIYTFDYLPYNLARRATRDPEKDVLTKMFLRDIRIGIGDSGVKAQSIKVATDLEGITENNERILRTAACASGQTGVPITVHTHPADQLGPRIQKILAEYGADLTKVVIGHSGDTADLDYLRSIMDAGSMAGFDRFGLYLPDTTTMEERLDTVATLCSEGYADRIGLSHDTMGYSDWGPPGFAAKRFPTWVLTHVSDVILPGLRERGVGDKDIETMMVSAPAALFDGITG</sequence>
<organism evidence="6 7">
    <name type="scientific">Gordonia rhizosphera NBRC 16068</name>
    <dbReference type="NCBI Taxonomy" id="1108045"/>
    <lineage>
        <taxon>Bacteria</taxon>
        <taxon>Bacillati</taxon>
        <taxon>Actinomycetota</taxon>
        <taxon>Actinomycetes</taxon>
        <taxon>Mycobacteriales</taxon>
        <taxon>Gordoniaceae</taxon>
        <taxon>Gordonia</taxon>
    </lineage>
</organism>
<dbReference type="PROSITE" id="PS01322">
    <property type="entry name" value="PHOSPHOTRIESTERASE_1"/>
    <property type="match status" value="1"/>
</dbReference>
<evidence type="ECO:0000256" key="2">
    <source>
        <dbReference type="ARBA" id="ARBA00022801"/>
    </source>
</evidence>
<feature type="binding site" description="via carbamate group" evidence="4">
    <location>
        <position position="145"/>
    </location>
    <ligand>
        <name>Zn(2+)</name>
        <dbReference type="ChEBI" id="CHEBI:29105"/>
        <label>1</label>
    </ligand>
</feature>
<dbReference type="InterPro" id="IPR001559">
    <property type="entry name" value="Phosphotriesterase"/>
</dbReference>
<dbReference type="OrthoDB" id="9795018at2"/>
<reference evidence="6 7" key="1">
    <citation type="submission" date="2012-08" db="EMBL/GenBank/DDBJ databases">
        <title>Whole genome shotgun sequence of Gordonia rhizosphera NBRC 16068.</title>
        <authorList>
            <person name="Takarada H."/>
            <person name="Isaki S."/>
            <person name="Hosoyama A."/>
            <person name="Tsuchikane K."/>
            <person name="Katsumata H."/>
            <person name="Baba S."/>
            <person name="Ohji S."/>
            <person name="Yamazaki S."/>
            <person name="Fujita N."/>
        </authorList>
    </citation>
    <scope>NUCLEOTIDE SEQUENCE [LARGE SCALE GENOMIC DNA]</scope>
    <source>
        <strain evidence="6 7">NBRC 16068</strain>
    </source>
</reference>
<dbReference type="Gene3D" id="3.20.20.140">
    <property type="entry name" value="Metal-dependent hydrolases"/>
    <property type="match status" value="1"/>
</dbReference>
<proteinExistence type="inferred from homology"/>
<accession>K6WJM2</accession>
<feature type="binding site" evidence="4">
    <location>
        <position position="266"/>
    </location>
    <ligand>
        <name>Zn(2+)</name>
        <dbReference type="ChEBI" id="CHEBI:29105"/>
        <label>1</label>
    </ligand>
</feature>
<dbReference type="GO" id="GO:0016788">
    <property type="term" value="F:hydrolase activity, acting on ester bonds"/>
    <property type="evidence" value="ECO:0007669"/>
    <property type="project" value="InterPro"/>
</dbReference>
<dbReference type="Pfam" id="PF02126">
    <property type="entry name" value="PTE"/>
    <property type="match status" value="1"/>
</dbReference>
<keyword evidence="2" id="KW-0378">Hydrolase</keyword>
<dbReference type="STRING" id="1108045.GORHZ_171_00050"/>
<feature type="binding site" evidence="4">
    <location>
        <position position="178"/>
    </location>
    <ligand>
        <name>Zn(2+)</name>
        <dbReference type="ChEBI" id="CHEBI:29105"/>
        <label>2</label>
    </ligand>
</feature>
<dbReference type="eggNOG" id="COG1735">
    <property type="taxonomic scope" value="Bacteria"/>
</dbReference>
<comment type="similarity">
    <text evidence="5">Belongs to the metallo-dependent hydrolases superfamily. Phosphotriesterase family.</text>
</comment>
<dbReference type="Proteomes" id="UP000008363">
    <property type="component" value="Unassembled WGS sequence"/>
</dbReference>
<feature type="binding site" description="via carbamate group" evidence="4">
    <location>
        <position position="145"/>
    </location>
    <ligand>
        <name>Zn(2+)</name>
        <dbReference type="ChEBI" id="CHEBI:29105"/>
        <label>2</label>
    </ligand>
</feature>
<evidence type="ECO:0000313" key="7">
    <source>
        <dbReference type="Proteomes" id="UP000008363"/>
    </source>
</evidence>
<gene>
    <name evidence="6" type="primary">qsdA</name>
    <name evidence="6" type="ORF">GORHZ_171_00050</name>
</gene>
<evidence type="ECO:0000256" key="5">
    <source>
        <dbReference type="PROSITE-ProRule" id="PRU00679"/>
    </source>
</evidence>
<dbReference type="EMBL" id="BAHC01000171">
    <property type="protein sequence ID" value="GAB92332.1"/>
    <property type="molecule type" value="Genomic_DNA"/>
</dbReference>
<dbReference type="InterPro" id="IPR032466">
    <property type="entry name" value="Metal_Hydrolase"/>
</dbReference>
<comment type="caution">
    <text evidence="6">The sequence shown here is derived from an EMBL/GenBank/DDBJ whole genome shotgun (WGS) entry which is preliminary data.</text>
</comment>
<dbReference type="AlphaFoldDB" id="K6WJM2"/>
<evidence type="ECO:0000256" key="4">
    <source>
        <dbReference type="PIRSR" id="PIRSR601559-51"/>
    </source>
</evidence>
<feature type="binding site" evidence="4">
    <location>
        <position position="22"/>
    </location>
    <ligand>
        <name>Zn(2+)</name>
        <dbReference type="ChEBI" id="CHEBI:29105"/>
        <label>1</label>
    </ligand>
</feature>